<gene>
    <name evidence="5" type="ORF">POLS_LOCUS9631</name>
</gene>
<dbReference type="PROSITE" id="PS50005">
    <property type="entry name" value="TPR"/>
    <property type="match status" value="1"/>
</dbReference>
<feature type="compositionally biased region" description="Pro residues" evidence="3">
    <location>
        <begin position="464"/>
        <end position="475"/>
    </location>
</feature>
<reference evidence="5" key="1">
    <citation type="submission" date="2021-07" db="EMBL/GenBank/DDBJ databases">
        <authorList>
            <person name="Branca A.L. A."/>
        </authorList>
    </citation>
    <scope>NUCLEOTIDE SEQUENCE</scope>
</reference>
<feature type="repeat" description="TPR" evidence="2">
    <location>
        <begin position="153"/>
        <end position="186"/>
    </location>
</feature>
<feature type="compositionally biased region" description="Basic and acidic residues" evidence="3">
    <location>
        <begin position="858"/>
        <end position="877"/>
    </location>
</feature>
<evidence type="ECO:0000256" key="1">
    <source>
        <dbReference type="ARBA" id="ARBA00022803"/>
    </source>
</evidence>
<evidence type="ECO:0000259" key="4">
    <source>
        <dbReference type="Pfam" id="PF22893"/>
    </source>
</evidence>
<comment type="caution">
    <text evidence="5">The sequence shown here is derived from an EMBL/GenBank/DDBJ whole genome shotgun (WGS) entry which is preliminary data.</text>
</comment>
<name>A0A9W4IJC9_PENOL</name>
<dbReference type="SMART" id="SM00028">
    <property type="entry name" value="TPR"/>
    <property type="match status" value="2"/>
</dbReference>
<sequence>MASTTSDVRDIGGSDMISALHLAQQAPVILGPESRSTSATDSADYYARIEQLMLACLRTGDDQSAQTCLNRLSLRFGPSNERVMGLRGLYEEATAKDQAALEECLRGYDQTLLQSPVNVPILKRRVALLRSLNRPADAISALIELLDAIPTDAEAWCELADLYQSQGLGSQAIFSLEEALLIAPNSWNIHARLGELLYIASADGDAARLLGKSVQHFSRSIELCDDYLRGFYGLTLASTRMLENNYGQQPTLKRLKAFSLLQLEEIVKTRSVDDQHWASSRSELIAAKELLNRFKLSISINSDHGSDSYSDDDGVHVSAPSIGDHGYQDYDEWSHLSFPDELKLPDSAPRRPSHRSRPHGSRSVSGRRPTSRRMGPDHYPSRGQRQPSPDSPESEGSVEEYPSYARPPDRRWQQPMPPAYPPSQSSGPSFNQPYPPPPGHVPYPHNVPGSSDLMRIGGGQPNPYGTPPYGYPPQFPHGSPYLPDQGQPHQRHAPRHPQMHNPMQPPIGHAMAPHAPGSPFGGYPHELMPYGQPGYHPGYFGGPIQGMVPPYWPHYPQIATPPHPEPKSPPPPTPAPAPAPTPVPVPEPAPAPPPPPAPNPVDTAKDEQIARLEKLILDDRNDREAKELAKQQAIERAAAEKAAQDAQMAHDRKITQEAAALARADAEKKAAEDAAKAKEEAEQAAATAASEAAAAATAAVHEAHAKAQKEAEEAAAKAQQEADEAAAKAQKETEEAAAKAQKEAEEAEAKANAPPPPPEKKKPIKFKDAIGRKFSFPFELCATWQGMEELIRQAFLHIEVIGPHVADGHYDLVGPNGDIILPQVWETVVEPDWAITMHMWPIPEKPKEEPAPPPPEPEPEKPADPPAEPKKKPDGPKKPKGGAPQAGSFAMWMLGGTNRRGGRGGLKVEKKTEAPAP</sequence>
<evidence type="ECO:0000256" key="2">
    <source>
        <dbReference type="PROSITE-ProRule" id="PRU00339"/>
    </source>
</evidence>
<accession>A0A9W4IJC9</accession>
<keyword evidence="6" id="KW-1185">Reference proteome</keyword>
<feature type="compositionally biased region" description="Basic and acidic residues" evidence="3">
    <location>
        <begin position="603"/>
        <end position="629"/>
    </location>
</feature>
<evidence type="ECO:0000313" key="5">
    <source>
        <dbReference type="EMBL" id="CAG8288432.1"/>
    </source>
</evidence>
<protein>
    <recommendedName>
        <fullName evidence="4">Ubiquitin-like domain-containing protein</fullName>
    </recommendedName>
</protein>
<dbReference type="OrthoDB" id="124397at2759"/>
<feature type="compositionally biased region" description="Basic residues" evidence="3">
    <location>
        <begin position="489"/>
        <end position="498"/>
    </location>
</feature>
<dbReference type="InterPro" id="IPR019734">
    <property type="entry name" value="TPR_rpt"/>
</dbReference>
<keyword evidence="1 2" id="KW-0802">TPR repeat</keyword>
<dbReference type="PANTHER" id="PTHR12760">
    <property type="entry name" value="TETRATRICOPEPTIDE REPEAT PROTEIN"/>
    <property type="match status" value="1"/>
</dbReference>
<feature type="compositionally biased region" description="Low complexity" evidence="3">
    <location>
        <begin position="683"/>
        <end position="700"/>
    </location>
</feature>
<feature type="region of interest" description="Disordered" evidence="3">
    <location>
        <begin position="304"/>
        <end position="323"/>
    </location>
</feature>
<feature type="domain" description="Ubiquitin-like" evidence="4">
    <location>
        <begin position="760"/>
        <end position="842"/>
    </location>
</feature>
<feature type="compositionally biased region" description="Basic and acidic residues" evidence="3">
    <location>
        <begin position="906"/>
        <end position="917"/>
    </location>
</feature>
<dbReference type="Proteomes" id="UP001153618">
    <property type="component" value="Unassembled WGS sequence"/>
</dbReference>
<dbReference type="SUPFAM" id="SSF48452">
    <property type="entry name" value="TPR-like"/>
    <property type="match status" value="1"/>
</dbReference>
<feature type="region of interest" description="Disordered" evidence="3">
    <location>
        <begin position="843"/>
        <end position="917"/>
    </location>
</feature>
<dbReference type="InterPro" id="IPR011990">
    <property type="entry name" value="TPR-like_helical_dom_sf"/>
</dbReference>
<organism evidence="5 6">
    <name type="scientific">Penicillium olsonii</name>
    <dbReference type="NCBI Taxonomy" id="99116"/>
    <lineage>
        <taxon>Eukaryota</taxon>
        <taxon>Fungi</taxon>
        <taxon>Dikarya</taxon>
        <taxon>Ascomycota</taxon>
        <taxon>Pezizomycotina</taxon>
        <taxon>Eurotiomycetes</taxon>
        <taxon>Eurotiomycetidae</taxon>
        <taxon>Eurotiales</taxon>
        <taxon>Aspergillaceae</taxon>
        <taxon>Penicillium</taxon>
    </lineage>
</organism>
<dbReference type="InterPro" id="IPR054464">
    <property type="entry name" value="ULD_fung"/>
</dbReference>
<dbReference type="EMBL" id="CAJVOS010000104">
    <property type="protein sequence ID" value="CAG8288432.1"/>
    <property type="molecule type" value="Genomic_DNA"/>
</dbReference>
<evidence type="ECO:0000313" key="6">
    <source>
        <dbReference type="Proteomes" id="UP001153618"/>
    </source>
</evidence>
<dbReference type="AlphaFoldDB" id="A0A9W4IJC9"/>
<dbReference type="Pfam" id="PF22893">
    <property type="entry name" value="ULD_2"/>
    <property type="match status" value="1"/>
</dbReference>
<dbReference type="InterPro" id="IPR039856">
    <property type="entry name" value="EMC2-like"/>
</dbReference>
<feature type="compositionally biased region" description="Basic and acidic residues" evidence="3">
    <location>
        <begin position="637"/>
        <end position="655"/>
    </location>
</feature>
<dbReference type="Gene3D" id="1.25.40.10">
    <property type="entry name" value="Tetratricopeptide repeat domain"/>
    <property type="match status" value="1"/>
</dbReference>
<feature type="region of interest" description="Disordered" evidence="3">
    <location>
        <begin position="558"/>
        <end position="763"/>
    </location>
</feature>
<feature type="compositionally biased region" description="Basic residues" evidence="3">
    <location>
        <begin position="351"/>
        <end position="360"/>
    </location>
</feature>
<feature type="compositionally biased region" description="Basic and acidic residues" evidence="3">
    <location>
        <begin position="725"/>
        <end position="749"/>
    </location>
</feature>
<feature type="compositionally biased region" description="Polar residues" evidence="3">
    <location>
        <begin position="422"/>
        <end position="432"/>
    </location>
</feature>
<feature type="compositionally biased region" description="Basic and acidic residues" evidence="3">
    <location>
        <begin position="664"/>
        <end position="681"/>
    </location>
</feature>
<proteinExistence type="predicted"/>
<feature type="compositionally biased region" description="Pro residues" evidence="3">
    <location>
        <begin position="559"/>
        <end position="599"/>
    </location>
</feature>
<evidence type="ECO:0000256" key="3">
    <source>
        <dbReference type="SAM" id="MobiDB-lite"/>
    </source>
</evidence>
<feature type="compositionally biased region" description="Basic and acidic residues" evidence="3">
    <location>
        <begin position="701"/>
        <end position="715"/>
    </location>
</feature>
<feature type="region of interest" description="Disordered" evidence="3">
    <location>
        <begin position="341"/>
        <end position="518"/>
    </location>
</feature>